<accession>A0A7W5JX67</accession>
<gene>
    <name evidence="3" type="ORF">FHX39_002935</name>
</gene>
<dbReference type="EMBL" id="JACHZG010000001">
    <property type="protein sequence ID" value="MBB3327991.1"/>
    <property type="molecule type" value="Genomic_DNA"/>
</dbReference>
<keyword evidence="1" id="KW-0472">Membrane</keyword>
<keyword evidence="1" id="KW-0812">Transmembrane</keyword>
<evidence type="ECO:0000313" key="4">
    <source>
        <dbReference type="Proteomes" id="UP000565572"/>
    </source>
</evidence>
<dbReference type="Proteomes" id="UP000565572">
    <property type="component" value="Unassembled WGS sequence"/>
</dbReference>
<name>A0A7W5JX67_9ACTN</name>
<feature type="transmembrane region" description="Helical" evidence="1">
    <location>
        <begin position="95"/>
        <end position="118"/>
    </location>
</feature>
<comment type="caution">
    <text evidence="3">The sequence shown here is derived from an EMBL/GenBank/DDBJ whole genome shotgun (WGS) entry which is preliminary data.</text>
</comment>
<dbReference type="AlphaFoldDB" id="A0A7W5JX67"/>
<reference evidence="3 4" key="1">
    <citation type="submission" date="2020-08" db="EMBL/GenBank/DDBJ databases">
        <title>Sequencing the genomes of 1000 actinobacteria strains.</title>
        <authorList>
            <person name="Klenk H.-P."/>
        </authorList>
    </citation>
    <scope>NUCLEOTIDE SEQUENCE [LARGE SCALE GENOMIC DNA]</scope>
    <source>
        <strain evidence="3 4">DSM 11053</strain>
    </source>
</reference>
<keyword evidence="1" id="KW-1133">Transmembrane helix</keyword>
<proteinExistence type="predicted"/>
<organism evidence="3 4">
    <name type="scientific">Microlunatus antarcticus</name>
    <dbReference type="NCBI Taxonomy" id="53388"/>
    <lineage>
        <taxon>Bacteria</taxon>
        <taxon>Bacillati</taxon>
        <taxon>Actinomycetota</taxon>
        <taxon>Actinomycetes</taxon>
        <taxon>Propionibacteriales</taxon>
        <taxon>Propionibacteriaceae</taxon>
        <taxon>Microlunatus</taxon>
    </lineage>
</organism>
<keyword evidence="4" id="KW-1185">Reference proteome</keyword>
<evidence type="ECO:0000259" key="2">
    <source>
        <dbReference type="Pfam" id="PF10099"/>
    </source>
</evidence>
<sequence length="241" mass="25320">MAHLSDEQLAALAADADHRATPDELDHLGSCASCSRELGALSDLARDARAVRPSDLRPPRPEVWAAVERDLAGDEPVAAPPRPASSRPASRRRGALVAVAAVSGLVVGVGGTLGVLALRSSDEPVAGPALVASTVLAPLPGETGEGTAELVRDRDTLQLRVHATLTSSPTRDYHEVWLINSDGRRMYALGVLPSSGDASYWLPTPTDDRLDGYQTVDISLEPEDGDAAHSQHSLVRGRLPG</sequence>
<dbReference type="InterPro" id="IPR018764">
    <property type="entry name" value="RskA_C"/>
</dbReference>
<dbReference type="GO" id="GO:0005886">
    <property type="term" value="C:plasma membrane"/>
    <property type="evidence" value="ECO:0007669"/>
    <property type="project" value="InterPro"/>
</dbReference>
<dbReference type="Pfam" id="PF10099">
    <property type="entry name" value="RskA_C"/>
    <property type="match status" value="1"/>
</dbReference>
<feature type="domain" description="Anti-sigma K factor RskA C-terminal" evidence="2">
    <location>
        <begin position="97"/>
        <end position="227"/>
    </location>
</feature>
<evidence type="ECO:0000313" key="3">
    <source>
        <dbReference type="EMBL" id="MBB3327991.1"/>
    </source>
</evidence>
<protein>
    <submittedName>
        <fullName evidence="3">Anti-sigma-K factor RskA</fullName>
    </submittedName>
</protein>
<dbReference type="RefSeq" id="WP_183339577.1">
    <property type="nucleotide sequence ID" value="NZ_JACHZG010000001.1"/>
</dbReference>
<evidence type="ECO:0000256" key="1">
    <source>
        <dbReference type="SAM" id="Phobius"/>
    </source>
</evidence>